<feature type="domain" description="AAA+ ATPase" evidence="5">
    <location>
        <begin position="8"/>
        <end position="126"/>
    </location>
</feature>
<dbReference type="InterPro" id="IPR021886">
    <property type="entry name" value="MgsA_C"/>
</dbReference>
<organism evidence="6 7">
    <name type="scientific">Ceriporiopsis subvermispora (strain B)</name>
    <name type="common">White-rot fungus</name>
    <name type="synonym">Gelatoporia subvermispora</name>
    <dbReference type="NCBI Taxonomy" id="914234"/>
    <lineage>
        <taxon>Eukaryota</taxon>
        <taxon>Fungi</taxon>
        <taxon>Dikarya</taxon>
        <taxon>Basidiomycota</taxon>
        <taxon>Agaricomycotina</taxon>
        <taxon>Agaricomycetes</taxon>
        <taxon>Polyporales</taxon>
        <taxon>Gelatoporiaceae</taxon>
        <taxon>Gelatoporia</taxon>
    </lineage>
</organism>
<dbReference type="CDD" id="cd00009">
    <property type="entry name" value="AAA"/>
    <property type="match status" value="1"/>
</dbReference>
<accession>M2QZ76</accession>
<dbReference type="GO" id="GO:0000731">
    <property type="term" value="P:DNA synthesis involved in DNA repair"/>
    <property type="evidence" value="ECO:0007669"/>
    <property type="project" value="TreeGrafter"/>
</dbReference>
<dbReference type="InterPro" id="IPR008921">
    <property type="entry name" value="DNA_pol3_clamp-load_cplx_C"/>
</dbReference>
<proteinExistence type="inferred from homology"/>
<dbReference type="Gene3D" id="1.10.3710.10">
    <property type="entry name" value="DNA polymerase III clamp loader subunits, C-terminal domain"/>
    <property type="match status" value="1"/>
</dbReference>
<dbReference type="EMBL" id="KB445796">
    <property type="protein sequence ID" value="EMD37455.1"/>
    <property type="molecule type" value="Genomic_DNA"/>
</dbReference>
<dbReference type="GO" id="GO:0006271">
    <property type="term" value="P:DNA strand elongation involved in DNA replication"/>
    <property type="evidence" value="ECO:0007669"/>
    <property type="project" value="UniProtKB-ARBA"/>
</dbReference>
<dbReference type="Gene3D" id="3.40.50.300">
    <property type="entry name" value="P-loop containing nucleotide triphosphate hydrolases"/>
    <property type="match status" value="1"/>
</dbReference>
<dbReference type="InterPro" id="IPR003959">
    <property type="entry name" value="ATPase_AAA_core"/>
</dbReference>
<name>M2QZ76_CERS8</name>
<dbReference type="STRING" id="914234.M2QZ76"/>
<evidence type="ECO:0000256" key="4">
    <source>
        <dbReference type="SAM" id="MobiDB-lite"/>
    </source>
</evidence>
<sequence>MGLMEGGSAVSMIFWGPPGCGKTTLARLFAGQSDAIFKELSATDAGIADVRNVAEEAKRMLALTGRRTVLFLDEVHRFNKAQQDIFLPYIEHGHLQLIGATTENPSFKLTGALLSRCRVFVLERLTDDDIKQIITQAVERVSQAGQTKPTKAVDDDIAYSSQPEEEPLSSQTLVSQPTSTPKVRFSACPQLTPRILNSLASLSTGDARTALTLLELVLSSPHDVDEDALLGALRRSVSTSYDRTGDSRYDMISALHKSVRGSNGSAAMYWLARMLSAGEDPLYIARRMTVCASEDVGLADNHALPLAMATLQACQTIGMPECRINLAHLVAYLSEAPKSTRAYEAYSRAEEAAKRDMTLPVPLPVRNAPTGLMKELGYAHGYHYNPDYAHPVTNEYLPPQLKDEVFLRSEGDKTDKLWDEDALSTWEQEENGGQPWEGRTDVQTVSADPPRGTRNDVVTDAFHRT</sequence>
<evidence type="ECO:0000256" key="3">
    <source>
        <dbReference type="ARBA" id="ARBA00022840"/>
    </source>
</evidence>
<dbReference type="SUPFAM" id="SSF52540">
    <property type="entry name" value="P-loop containing nucleoside triphosphate hydrolases"/>
    <property type="match status" value="1"/>
</dbReference>
<keyword evidence="2" id="KW-0547">Nucleotide-binding</keyword>
<dbReference type="GO" id="GO:0016887">
    <property type="term" value="F:ATP hydrolysis activity"/>
    <property type="evidence" value="ECO:0007669"/>
    <property type="project" value="InterPro"/>
</dbReference>
<dbReference type="Proteomes" id="UP000016930">
    <property type="component" value="Unassembled WGS sequence"/>
</dbReference>
<gene>
    <name evidence="6" type="ORF">CERSUDRAFT_114100</name>
</gene>
<dbReference type="GO" id="GO:0005524">
    <property type="term" value="F:ATP binding"/>
    <property type="evidence" value="ECO:0007669"/>
    <property type="project" value="UniProtKB-KW"/>
</dbReference>
<dbReference type="Pfam" id="PF12002">
    <property type="entry name" value="MgsA_C"/>
    <property type="match status" value="1"/>
</dbReference>
<evidence type="ECO:0000259" key="5">
    <source>
        <dbReference type="SMART" id="SM00382"/>
    </source>
</evidence>
<dbReference type="HOGENOM" id="CLU_017985_0_3_1"/>
<feature type="region of interest" description="Disordered" evidence="4">
    <location>
        <begin position="144"/>
        <end position="180"/>
    </location>
</feature>
<keyword evidence="7" id="KW-1185">Reference proteome</keyword>
<dbReference type="SMART" id="SM00382">
    <property type="entry name" value="AAA"/>
    <property type="match status" value="1"/>
</dbReference>
<dbReference type="Gene3D" id="1.10.8.60">
    <property type="match status" value="1"/>
</dbReference>
<evidence type="ECO:0000256" key="2">
    <source>
        <dbReference type="ARBA" id="ARBA00022741"/>
    </source>
</evidence>
<dbReference type="FunFam" id="1.20.272.10:FF:000001">
    <property type="entry name" value="Putative AAA family ATPase"/>
    <property type="match status" value="1"/>
</dbReference>
<evidence type="ECO:0000256" key="1">
    <source>
        <dbReference type="ARBA" id="ARBA00008959"/>
    </source>
</evidence>
<comment type="similarity">
    <text evidence="1">Belongs to the AAA ATPase family. RarA/MGS1/WRNIP1 subfamily.</text>
</comment>
<dbReference type="InterPro" id="IPR051314">
    <property type="entry name" value="AAA_ATPase_RarA/MGS1/WRNIP1"/>
</dbReference>
<dbReference type="GO" id="GO:0017116">
    <property type="term" value="F:single-stranded DNA helicase activity"/>
    <property type="evidence" value="ECO:0007669"/>
    <property type="project" value="TreeGrafter"/>
</dbReference>
<dbReference type="OrthoDB" id="10265467at2759"/>
<dbReference type="PANTHER" id="PTHR13779">
    <property type="entry name" value="WERNER HELICASE-INTERACTING PROTEIN 1 FAMILY MEMBER"/>
    <property type="match status" value="1"/>
</dbReference>
<dbReference type="AlphaFoldDB" id="M2QZ76"/>
<dbReference type="InterPro" id="IPR003593">
    <property type="entry name" value="AAA+_ATPase"/>
</dbReference>
<feature type="region of interest" description="Disordered" evidence="4">
    <location>
        <begin position="425"/>
        <end position="465"/>
    </location>
</feature>
<protein>
    <recommendedName>
        <fullName evidence="5">AAA+ ATPase domain-containing protein</fullName>
    </recommendedName>
</protein>
<dbReference type="Pfam" id="PF16193">
    <property type="entry name" value="AAA_assoc_2"/>
    <property type="match status" value="1"/>
</dbReference>
<dbReference type="Pfam" id="PF00004">
    <property type="entry name" value="AAA"/>
    <property type="match status" value="1"/>
</dbReference>
<evidence type="ECO:0000313" key="7">
    <source>
        <dbReference type="Proteomes" id="UP000016930"/>
    </source>
</evidence>
<evidence type="ECO:0000313" key="6">
    <source>
        <dbReference type="EMBL" id="EMD37455.1"/>
    </source>
</evidence>
<dbReference type="GO" id="GO:0008047">
    <property type="term" value="F:enzyme activator activity"/>
    <property type="evidence" value="ECO:0007669"/>
    <property type="project" value="TreeGrafter"/>
</dbReference>
<dbReference type="GO" id="GO:0005634">
    <property type="term" value="C:nucleus"/>
    <property type="evidence" value="ECO:0007669"/>
    <property type="project" value="TreeGrafter"/>
</dbReference>
<dbReference type="InterPro" id="IPR032423">
    <property type="entry name" value="AAA_assoc_2"/>
</dbReference>
<dbReference type="GO" id="GO:0003677">
    <property type="term" value="F:DNA binding"/>
    <property type="evidence" value="ECO:0007669"/>
    <property type="project" value="InterPro"/>
</dbReference>
<dbReference type="InterPro" id="IPR027417">
    <property type="entry name" value="P-loop_NTPase"/>
</dbReference>
<dbReference type="Gene3D" id="1.20.272.10">
    <property type="match status" value="1"/>
</dbReference>
<keyword evidence="3" id="KW-0067">ATP-binding</keyword>
<dbReference type="PANTHER" id="PTHR13779:SF7">
    <property type="entry name" value="ATPASE WRNIP1"/>
    <property type="match status" value="1"/>
</dbReference>
<reference evidence="6 7" key="1">
    <citation type="journal article" date="2012" name="Proc. Natl. Acad. Sci. U.S.A.">
        <title>Comparative genomics of Ceriporiopsis subvermispora and Phanerochaete chrysosporium provide insight into selective ligninolysis.</title>
        <authorList>
            <person name="Fernandez-Fueyo E."/>
            <person name="Ruiz-Duenas F.J."/>
            <person name="Ferreira P."/>
            <person name="Floudas D."/>
            <person name="Hibbett D.S."/>
            <person name="Canessa P."/>
            <person name="Larrondo L.F."/>
            <person name="James T.Y."/>
            <person name="Seelenfreund D."/>
            <person name="Lobos S."/>
            <person name="Polanco R."/>
            <person name="Tello M."/>
            <person name="Honda Y."/>
            <person name="Watanabe T."/>
            <person name="Watanabe T."/>
            <person name="Ryu J.S."/>
            <person name="Kubicek C.P."/>
            <person name="Schmoll M."/>
            <person name="Gaskell J."/>
            <person name="Hammel K.E."/>
            <person name="St John F.J."/>
            <person name="Vanden Wymelenberg A."/>
            <person name="Sabat G."/>
            <person name="Splinter BonDurant S."/>
            <person name="Syed K."/>
            <person name="Yadav J.S."/>
            <person name="Doddapaneni H."/>
            <person name="Subramanian V."/>
            <person name="Lavin J.L."/>
            <person name="Oguiza J.A."/>
            <person name="Perez G."/>
            <person name="Pisabarro A.G."/>
            <person name="Ramirez L."/>
            <person name="Santoyo F."/>
            <person name="Master E."/>
            <person name="Coutinho P.M."/>
            <person name="Henrissat B."/>
            <person name="Lombard V."/>
            <person name="Magnuson J.K."/>
            <person name="Kuees U."/>
            <person name="Hori C."/>
            <person name="Igarashi K."/>
            <person name="Samejima M."/>
            <person name="Held B.W."/>
            <person name="Barry K.W."/>
            <person name="LaButti K.M."/>
            <person name="Lapidus A."/>
            <person name="Lindquist E.A."/>
            <person name="Lucas S.M."/>
            <person name="Riley R."/>
            <person name="Salamov A.A."/>
            <person name="Hoffmeister D."/>
            <person name="Schwenk D."/>
            <person name="Hadar Y."/>
            <person name="Yarden O."/>
            <person name="de Vries R.P."/>
            <person name="Wiebenga A."/>
            <person name="Stenlid J."/>
            <person name="Eastwood D."/>
            <person name="Grigoriev I.V."/>
            <person name="Berka R.M."/>
            <person name="Blanchette R.A."/>
            <person name="Kersten P."/>
            <person name="Martinez A.T."/>
            <person name="Vicuna R."/>
            <person name="Cullen D."/>
        </authorList>
    </citation>
    <scope>NUCLEOTIDE SEQUENCE [LARGE SCALE GENOMIC DNA]</scope>
    <source>
        <strain evidence="6 7">B</strain>
    </source>
</reference>
<dbReference type="SUPFAM" id="SSF48019">
    <property type="entry name" value="post-AAA+ oligomerization domain-like"/>
    <property type="match status" value="1"/>
</dbReference>